<evidence type="ECO:0000256" key="1">
    <source>
        <dbReference type="ARBA" id="ARBA00004651"/>
    </source>
</evidence>
<evidence type="ECO:0000256" key="4">
    <source>
        <dbReference type="ARBA" id="ARBA00022989"/>
    </source>
</evidence>
<comment type="subcellular location">
    <subcellularLocation>
        <location evidence="1">Cell membrane</location>
        <topology evidence="1">Multi-pass membrane protein</topology>
    </subcellularLocation>
</comment>
<dbReference type="Pfam" id="PF02687">
    <property type="entry name" value="FtsX"/>
    <property type="match status" value="2"/>
</dbReference>
<comment type="caution">
    <text evidence="9">The sequence shown here is derived from an EMBL/GenBank/DDBJ whole genome shotgun (WGS) entry which is preliminary data.</text>
</comment>
<feature type="transmembrane region" description="Helical" evidence="6">
    <location>
        <begin position="374"/>
        <end position="399"/>
    </location>
</feature>
<accession>A0A2T7BQB8</accession>
<dbReference type="AlphaFoldDB" id="A0A2T7BQB8"/>
<dbReference type="Proteomes" id="UP000244450">
    <property type="component" value="Unassembled WGS sequence"/>
</dbReference>
<evidence type="ECO:0000313" key="9">
    <source>
        <dbReference type="EMBL" id="PUZ29878.1"/>
    </source>
</evidence>
<proteinExistence type="predicted"/>
<feature type="transmembrane region" description="Helical" evidence="6">
    <location>
        <begin position="21"/>
        <end position="41"/>
    </location>
</feature>
<feature type="transmembrane region" description="Helical" evidence="6">
    <location>
        <begin position="748"/>
        <end position="770"/>
    </location>
</feature>
<keyword evidence="2" id="KW-1003">Cell membrane</keyword>
<feature type="domain" description="ABC3 transporter permease C-terminal" evidence="7">
    <location>
        <begin position="667"/>
        <end position="776"/>
    </location>
</feature>
<dbReference type="InterPro" id="IPR003838">
    <property type="entry name" value="ABC3_permease_C"/>
</dbReference>
<feature type="transmembrane region" description="Helical" evidence="6">
    <location>
        <begin position="700"/>
        <end position="728"/>
    </location>
</feature>
<dbReference type="GO" id="GO:0022857">
    <property type="term" value="F:transmembrane transporter activity"/>
    <property type="evidence" value="ECO:0007669"/>
    <property type="project" value="TreeGrafter"/>
</dbReference>
<evidence type="ECO:0000259" key="8">
    <source>
        <dbReference type="Pfam" id="PF12704"/>
    </source>
</evidence>
<feature type="transmembrane region" description="Helical" evidence="6">
    <location>
        <begin position="420"/>
        <end position="443"/>
    </location>
</feature>
<keyword evidence="4 6" id="KW-1133">Transmembrane helix</keyword>
<protein>
    <recommendedName>
        <fullName evidence="11">ABC transporter permease</fullName>
    </recommendedName>
</protein>
<evidence type="ECO:0000256" key="6">
    <source>
        <dbReference type="SAM" id="Phobius"/>
    </source>
</evidence>
<keyword evidence="5 6" id="KW-0472">Membrane</keyword>
<evidence type="ECO:0000256" key="3">
    <source>
        <dbReference type="ARBA" id="ARBA00022692"/>
    </source>
</evidence>
<feature type="domain" description="MacB-like periplasmic core" evidence="8">
    <location>
        <begin position="20"/>
        <end position="246"/>
    </location>
</feature>
<keyword evidence="3 6" id="KW-0812">Transmembrane</keyword>
<dbReference type="EMBL" id="QCYK01000001">
    <property type="protein sequence ID" value="PUZ29878.1"/>
    <property type="molecule type" value="Genomic_DNA"/>
</dbReference>
<dbReference type="Pfam" id="PF12704">
    <property type="entry name" value="MacB_PCD"/>
    <property type="match status" value="1"/>
</dbReference>
<evidence type="ECO:0000259" key="7">
    <source>
        <dbReference type="Pfam" id="PF02687"/>
    </source>
</evidence>
<evidence type="ECO:0008006" key="11">
    <source>
        <dbReference type="Google" id="ProtNLM"/>
    </source>
</evidence>
<feature type="transmembrane region" description="Helical" evidence="6">
    <location>
        <begin position="285"/>
        <end position="304"/>
    </location>
</feature>
<dbReference type="InterPro" id="IPR025857">
    <property type="entry name" value="MacB_PCD"/>
</dbReference>
<keyword evidence="10" id="KW-1185">Reference proteome</keyword>
<evidence type="ECO:0000256" key="5">
    <source>
        <dbReference type="ARBA" id="ARBA00023136"/>
    </source>
</evidence>
<evidence type="ECO:0000256" key="2">
    <source>
        <dbReference type="ARBA" id="ARBA00022475"/>
    </source>
</evidence>
<reference evidence="9 10" key="1">
    <citation type="submission" date="2018-04" db="EMBL/GenBank/DDBJ databases">
        <title>Chitinophaga fuyangensis sp. nov., isolated from soil in a chemical factory.</title>
        <authorList>
            <person name="Chen K."/>
        </authorList>
    </citation>
    <scope>NUCLEOTIDE SEQUENCE [LARGE SCALE GENOMIC DNA]</scope>
    <source>
        <strain evidence="9 10">LY-1</strain>
    </source>
</reference>
<feature type="domain" description="ABC3 transporter permease C-terminal" evidence="7">
    <location>
        <begin position="288"/>
        <end position="404"/>
    </location>
</feature>
<dbReference type="GO" id="GO:0005886">
    <property type="term" value="C:plasma membrane"/>
    <property type="evidence" value="ECO:0007669"/>
    <property type="project" value="UniProtKB-SubCell"/>
</dbReference>
<name>A0A2T7BQB8_9BACT</name>
<dbReference type="OrthoDB" id="1451596at2"/>
<feature type="transmembrane region" description="Helical" evidence="6">
    <location>
        <begin position="664"/>
        <end position="688"/>
    </location>
</feature>
<dbReference type="PANTHER" id="PTHR30572">
    <property type="entry name" value="MEMBRANE COMPONENT OF TRANSPORTER-RELATED"/>
    <property type="match status" value="1"/>
</dbReference>
<feature type="transmembrane region" description="Helical" evidence="6">
    <location>
        <begin position="325"/>
        <end position="354"/>
    </location>
</feature>
<evidence type="ECO:0000313" key="10">
    <source>
        <dbReference type="Proteomes" id="UP000244450"/>
    </source>
</evidence>
<organism evidence="9 10">
    <name type="scientific">Chitinophaga parva</name>
    <dbReference type="NCBI Taxonomy" id="2169414"/>
    <lineage>
        <taxon>Bacteria</taxon>
        <taxon>Pseudomonadati</taxon>
        <taxon>Bacteroidota</taxon>
        <taxon>Chitinophagia</taxon>
        <taxon>Chitinophagales</taxon>
        <taxon>Chitinophagaceae</taxon>
        <taxon>Chitinophaga</taxon>
    </lineage>
</organism>
<sequence length="787" mass="87308">MFKNYFKTAWRSLLKNKFYSLLNIAGLAAGLTVGTIILLWVQDELGYDGFHKNAKQIYRLENQAGTGSSQQIWTVTNAGIGPNAMEQLPEIMAMARITFNYFFTNYSYGDKVFVEDNPMFTDPGLFTIFDFPLIKGDPRSPFPNAASVVLTESTARRYFGNQEPIGKVIMGDHHASFTVTGIIRDLPHNSSLTGDMFFPMTAFQQDFARRHSGQSMNNDYHEYNFATYLLLRPGVDVKALAVKLRQVHLSHKADDTDIEYLLLALSKLHLFKADGSDNGIGAVRIFTLIALLILAIACINYVNLSTARSMLRVREVSMRKVLGALRVQLFMQFVMETAILFAVAMAISAVAIHLCLPLFNQLSDKTLHIDFSDHHIWLVTGAVAIGTLLVASIYPALLLSSFEPVKALKGKLGAGMNNAMFRKVLVVTQFVVSIVLITGTIIISQQLRYIHTKNLGYDRSFVFAFTLRNNEAHYASIRNQLANTPGVTGVTRAGENLVNVGQFSGNNDWDGKDPHQSLMVRPISIDHDFVPFFKMDLLQGHNFFGTPADSAYYILNETAVKLTGIKDPVGKRFQLRDKEGVIIGVVKDFHLTTLRQKIEPAVLYSKPVLNNYIYVRTTARDAPKAIAAAQKIWKQYSAGIPFSYTFLDAAFENLYREESRTGNLFSTFAGIAIFISCLGLLGLTAYTAQVRRQEIGVRKVLGASVGGIITLLAGQFVRLVLIALVIAIPLSWYAMQQWLNSFAYSVPIRWTVFLTAGAAAIGIAIGTVSYQSIKAALVNPVKSLKSE</sequence>
<dbReference type="RefSeq" id="WP_108686515.1">
    <property type="nucleotide sequence ID" value="NZ_QCYK01000001.1"/>
</dbReference>
<dbReference type="PANTHER" id="PTHR30572:SF18">
    <property type="entry name" value="ABC-TYPE MACROLIDE FAMILY EXPORT SYSTEM PERMEASE COMPONENT 2"/>
    <property type="match status" value="1"/>
</dbReference>
<dbReference type="InterPro" id="IPR050250">
    <property type="entry name" value="Macrolide_Exporter_MacB"/>
</dbReference>
<gene>
    <name evidence="9" type="ORF">DCC81_07910</name>
</gene>